<dbReference type="PANTHER" id="PTHR30250:SF26">
    <property type="entry name" value="PSMA PROTEIN"/>
    <property type="match status" value="1"/>
</dbReference>
<dbReference type="Proteomes" id="UP001523392">
    <property type="component" value="Unassembled WGS sequence"/>
</dbReference>
<keyword evidence="5 6" id="KW-0472">Membrane</keyword>
<dbReference type="RefSeq" id="WP_252954482.1">
    <property type="nucleotide sequence ID" value="NZ_JAFIRR010000106.1"/>
</dbReference>
<feature type="transmembrane region" description="Helical" evidence="6">
    <location>
        <begin position="192"/>
        <end position="215"/>
    </location>
</feature>
<evidence type="ECO:0000256" key="6">
    <source>
        <dbReference type="SAM" id="Phobius"/>
    </source>
</evidence>
<keyword evidence="3 6" id="KW-0812">Transmembrane</keyword>
<comment type="caution">
    <text evidence="7">The sequence shown here is derived from an EMBL/GenBank/DDBJ whole genome shotgun (WGS) entry which is preliminary data.</text>
</comment>
<feature type="transmembrane region" description="Helical" evidence="6">
    <location>
        <begin position="288"/>
        <end position="308"/>
    </location>
</feature>
<dbReference type="InterPro" id="IPR002797">
    <property type="entry name" value="Polysacc_synth"/>
</dbReference>
<feature type="transmembrane region" description="Helical" evidence="6">
    <location>
        <begin position="88"/>
        <end position="113"/>
    </location>
</feature>
<gene>
    <name evidence="7" type="ORF">JYK14_17005</name>
</gene>
<evidence type="ECO:0000313" key="7">
    <source>
        <dbReference type="EMBL" id="MCO6417849.1"/>
    </source>
</evidence>
<evidence type="ECO:0000256" key="1">
    <source>
        <dbReference type="ARBA" id="ARBA00004651"/>
    </source>
</evidence>
<keyword evidence="2" id="KW-1003">Cell membrane</keyword>
<dbReference type="CDD" id="cd13128">
    <property type="entry name" value="MATE_Wzx_like"/>
    <property type="match status" value="1"/>
</dbReference>
<feature type="transmembrane region" description="Helical" evidence="6">
    <location>
        <begin position="461"/>
        <end position="481"/>
    </location>
</feature>
<dbReference type="Pfam" id="PF01943">
    <property type="entry name" value="Polysacc_synt"/>
    <property type="match status" value="1"/>
</dbReference>
<evidence type="ECO:0000256" key="2">
    <source>
        <dbReference type="ARBA" id="ARBA00022475"/>
    </source>
</evidence>
<feature type="transmembrane region" description="Helical" evidence="6">
    <location>
        <begin position="133"/>
        <end position="156"/>
    </location>
</feature>
<feature type="transmembrane region" description="Helical" evidence="6">
    <location>
        <begin position="227"/>
        <end position="248"/>
    </location>
</feature>
<feature type="transmembrane region" description="Helical" evidence="6">
    <location>
        <begin position="349"/>
        <end position="369"/>
    </location>
</feature>
<name>A0ABT1D7D6_9PROT</name>
<accession>A0ABT1D7D6</accession>
<sequence length="501" mass="52193">MSDPTARAGARAMVSGVFWNALGRGLPLMLALLLTPVLVHQLGLERWGLFTLALALVGVFGVFDFGVGQALTRAVAERIGAGRAEEATGLVAAALATLAGISLVAAAGLWLAVPALVQRLLSVPEALQPQAIAAFRVMALAAPLVVLNAALWGVLAAWQRFRVANLATIPVNIFYYLGPVLVLLVWDSLVGVMLALVACRLANTLSYIWLVRPLLPGFSWRGIRLRLVLPLLKLGGFMTFTGLATQALLYADRFLIGAMLSLSAVAFYATPLDLVLRVWILPVAVAQTLLPAFAGAFLSAPVATAALLRRGALAIMAMVLPAALLLVVAAGPLLTLWLGAEFAAGGARVLQILGVGIFFSCLAFAPNALLEAIGRPDAVALLVLAEAAIFLPLAALLLPVLGIEGAAIAWALRAATDVLAKLLLAARLYRPAAPAALGLAAPLSVAGLGLAALLALPSLPWLLGGGAVVLVAFLLAAYRALPEEDRLALRHPRQLLRLRSA</sequence>
<protein>
    <submittedName>
        <fullName evidence="7">Flippase</fullName>
    </submittedName>
</protein>
<proteinExistence type="predicted"/>
<comment type="subcellular location">
    <subcellularLocation>
        <location evidence="1">Cell membrane</location>
        <topology evidence="1">Multi-pass membrane protein</topology>
    </subcellularLocation>
</comment>
<evidence type="ECO:0000256" key="4">
    <source>
        <dbReference type="ARBA" id="ARBA00022989"/>
    </source>
</evidence>
<organism evidence="7 8">
    <name type="scientific">Siccirubricoccus soli</name>
    <dbReference type="NCBI Taxonomy" id="2899147"/>
    <lineage>
        <taxon>Bacteria</taxon>
        <taxon>Pseudomonadati</taxon>
        <taxon>Pseudomonadota</taxon>
        <taxon>Alphaproteobacteria</taxon>
        <taxon>Acetobacterales</taxon>
        <taxon>Roseomonadaceae</taxon>
        <taxon>Siccirubricoccus</taxon>
    </lineage>
</organism>
<evidence type="ECO:0000256" key="3">
    <source>
        <dbReference type="ARBA" id="ARBA00022692"/>
    </source>
</evidence>
<dbReference type="InterPro" id="IPR050833">
    <property type="entry name" value="Poly_Biosynth_Transport"/>
</dbReference>
<feature type="transmembrane region" description="Helical" evidence="6">
    <location>
        <begin position="433"/>
        <end position="455"/>
    </location>
</feature>
<keyword evidence="4 6" id="KW-1133">Transmembrane helix</keyword>
<reference evidence="7 8" key="1">
    <citation type="submission" date="2021-12" db="EMBL/GenBank/DDBJ databases">
        <title>Siccirubricoccus leaddurans sp. nov., a high concentration Zn2+ tolerance bacterium.</title>
        <authorList>
            <person name="Cao Y."/>
        </authorList>
    </citation>
    <scope>NUCLEOTIDE SEQUENCE [LARGE SCALE GENOMIC DNA]</scope>
    <source>
        <strain evidence="7 8">KC 17139</strain>
    </source>
</reference>
<feature type="transmembrane region" description="Helical" evidence="6">
    <location>
        <begin position="389"/>
        <end position="412"/>
    </location>
</feature>
<feature type="transmembrane region" description="Helical" evidence="6">
    <location>
        <begin position="47"/>
        <end position="67"/>
    </location>
</feature>
<feature type="transmembrane region" description="Helical" evidence="6">
    <location>
        <begin position="163"/>
        <end position="186"/>
    </location>
</feature>
<feature type="transmembrane region" description="Helical" evidence="6">
    <location>
        <begin position="12"/>
        <end position="35"/>
    </location>
</feature>
<feature type="transmembrane region" description="Helical" evidence="6">
    <location>
        <begin position="254"/>
        <end position="276"/>
    </location>
</feature>
<dbReference type="PANTHER" id="PTHR30250">
    <property type="entry name" value="PST FAMILY PREDICTED COLANIC ACID TRANSPORTER"/>
    <property type="match status" value="1"/>
</dbReference>
<evidence type="ECO:0000256" key="5">
    <source>
        <dbReference type="ARBA" id="ARBA00023136"/>
    </source>
</evidence>
<keyword evidence="8" id="KW-1185">Reference proteome</keyword>
<evidence type="ECO:0000313" key="8">
    <source>
        <dbReference type="Proteomes" id="UP001523392"/>
    </source>
</evidence>
<feature type="transmembrane region" description="Helical" evidence="6">
    <location>
        <begin position="314"/>
        <end position="337"/>
    </location>
</feature>
<dbReference type="EMBL" id="JAFIRR010000106">
    <property type="protein sequence ID" value="MCO6417849.1"/>
    <property type="molecule type" value="Genomic_DNA"/>
</dbReference>